<dbReference type="Proteomes" id="UP000198584">
    <property type="component" value="Unassembled WGS sequence"/>
</dbReference>
<sequence length="125" mass="13894">MKVKLWMILCFMIVMMAGCFGQKTLEFHGKSERWEVKYQADIRGEDSESTSFKIRFIGEGEPPEKIGYKIDSPSGGAAGNDHLKNGVLDSAGASCSGCAITREDHKISVTIEWDGETERMVLENE</sequence>
<dbReference type="EMBL" id="FNQR01000003">
    <property type="protein sequence ID" value="SEA22665.1"/>
    <property type="molecule type" value="Genomic_DNA"/>
</dbReference>
<proteinExistence type="predicted"/>
<protein>
    <recommendedName>
        <fullName evidence="3">Lipoprotein</fullName>
    </recommendedName>
</protein>
<dbReference type="STRING" id="571932.SAMN05421743_103234"/>
<dbReference type="PROSITE" id="PS51257">
    <property type="entry name" value="PROKAR_LIPOPROTEIN"/>
    <property type="match status" value="1"/>
</dbReference>
<evidence type="ECO:0000313" key="2">
    <source>
        <dbReference type="Proteomes" id="UP000198584"/>
    </source>
</evidence>
<dbReference type="AlphaFoldDB" id="A0A1H3ZGB1"/>
<dbReference type="RefSeq" id="WP_093043154.1">
    <property type="nucleotide sequence ID" value="NZ_FNQR01000003.1"/>
</dbReference>
<evidence type="ECO:0000313" key="1">
    <source>
        <dbReference type="EMBL" id="SEA22665.1"/>
    </source>
</evidence>
<accession>A0A1H3ZGB1</accession>
<evidence type="ECO:0008006" key="3">
    <source>
        <dbReference type="Google" id="ProtNLM"/>
    </source>
</evidence>
<organism evidence="1 2">
    <name type="scientific">Thalassobacillus cyri</name>
    <dbReference type="NCBI Taxonomy" id="571932"/>
    <lineage>
        <taxon>Bacteria</taxon>
        <taxon>Bacillati</taxon>
        <taxon>Bacillota</taxon>
        <taxon>Bacilli</taxon>
        <taxon>Bacillales</taxon>
        <taxon>Bacillaceae</taxon>
        <taxon>Thalassobacillus</taxon>
    </lineage>
</organism>
<name>A0A1H3ZGB1_9BACI</name>
<keyword evidence="2" id="KW-1185">Reference proteome</keyword>
<dbReference type="OrthoDB" id="1928231at2"/>
<gene>
    <name evidence="1" type="ORF">SAMN05421743_103234</name>
</gene>
<reference evidence="1 2" key="1">
    <citation type="submission" date="2016-10" db="EMBL/GenBank/DDBJ databases">
        <authorList>
            <person name="de Groot N.N."/>
        </authorList>
    </citation>
    <scope>NUCLEOTIDE SEQUENCE [LARGE SCALE GENOMIC DNA]</scope>
    <source>
        <strain evidence="1 2">CCM7597</strain>
    </source>
</reference>